<keyword evidence="8" id="KW-1185">Reference proteome</keyword>
<comment type="caution">
    <text evidence="7">The sequence shown here is derived from an EMBL/GenBank/DDBJ whole genome shotgun (WGS) entry which is preliminary data.</text>
</comment>
<dbReference type="SUPFAM" id="SSF51621">
    <property type="entry name" value="Phosphoenolpyruvate/pyruvate domain"/>
    <property type="match status" value="1"/>
</dbReference>
<reference evidence="7" key="2">
    <citation type="submission" date="2020-09" db="EMBL/GenBank/DDBJ databases">
        <authorList>
            <person name="Sun Q."/>
            <person name="Kim S."/>
        </authorList>
    </citation>
    <scope>NUCLEOTIDE SEQUENCE</scope>
    <source>
        <strain evidence="7">KCTC 42249</strain>
    </source>
</reference>
<dbReference type="AlphaFoldDB" id="A0A8J3GMD9"/>
<accession>A0A8J3GMD9</accession>
<proteinExistence type="inferred from homology"/>
<dbReference type="Pfam" id="PF02548">
    <property type="entry name" value="Pantoate_transf"/>
    <property type="match status" value="1"/>
</dbReference>
<dbReference type="EMBL" id="BMZQ01000005">
    <property type="protein sequence ID" value="GHD22622.1"/>
    <property type="molecule type" value="Genomic_DNA"/>
</dbReference>
<evidence type="ECO:0000313" key="7">
    <source>
        <dbReference type="EMBL" id="GHD22622.1"/>
    </source>
</evidence>
<dbReference type="InterPro" id="IPR015813">
    <property type="entry name" value="Pyrv/PenolPyrv_kinase-like_dom"/>
</dbReference>
<evidence type="ECO:0000256" key="1">
    <source>
        <dbReference type="ARBA" id="ARBA00008676"/>
    </source>
</evidence>
<dbReference type="Gene3D" id="3.20.20.60">
    <property type="entry name" value="Phosphoenolpyruvate-binding domains"/>
    <property type="match status" value="1"/>
</dbReference>
<evidence type="ECO:0000256" key="3">
    <source>
        <dbReference type="ARBA" id="ARBA00012618"/>
    </source>
</evidence>
<dbReference type="PANTHER" id="PTHR20881:SF0">
    <property type="entry name" value="3-METHYL-2-OXOBUTANOATE HYDROXYMETHYLTRANSFERASE"/>
    <property type="match status" value="1"/>
</dbReference>
<dbReference type="PANTHER" id="PTHR20881">
    <property type="entry name" value="3-METHYL-2-OXOBUTANOATE HYDROXYMETHYLTRANSFERASE"/>
    <property type="match status" value="1"/>
</dbReference>
<dbReference type="EC" id="2.1.2.11" evidence="3"/>
<dbReference type="InterPro" id="IPR040442">
    <property type="entry name" value="Pyrv_kinase-like_dom_sf"/>
</dbReference>
<gene>
    <name evidence="7" type="ORF">GCM10016234_37020</name>
</gene>
<evidence type="ECO:0000313" key="8">
    <source>
        <dbReference type="Proteomes" id="UP000630142"/>
    </source>
</evidence>
<evidence type="ECO:0000256" key="5">
    <source>
        <dbReference type="ARBA" id="ARBA00022679"/>
    </source>
</evidence>
<keyword evidence="5" id="KW-0808">Transferase</keyword>
<dbReference type="Proteomes" id="UP000630142">
    <property type="component" value="Unassembled WGS sequence"/>
</dbReference>
<name>A0A8J3GMD9_9HYPH</name>
<evidence type="ECO:0000256" key="2">
    <source>
        <dbReference type="ARBA" id="ARBA00011424"/>
    </source>
</evidence>
<evidence type="ECO:0000256" key="6">
    <source>
        <dbReference type="PIRSR" id="PIRSR000388-1"/>
    </source>
</evidence>
<comment type="similarity">
    <text evidence="1">Belongs to the PanB family.</text>
</comment>
<protein>
    <recommendedName>
        <fullName evidence="3">3-methyl-2-oxobutanoate hydroxymethyltransferase</fullName>
        <ecNumber evidence="3">2.1.2.11</ecNumber>
    </recommendedName>
</protein>
<dbReference type="GO" id="GO:0000287">
    <property type="term" value="F:magnesium ion binding"/>
    <property type="evidence" value="ECO:0007669"/>
    <property type="project" value="TreeGrafter"/>
</dbReference>
<organism evidence="7 8">
    <name type="scientific">Tianweitania populi</name>
    <dbReference type="NCBI Taxonomy" id="1607949"/>
    <lineage>
        <taxon>Bacteria</taxon>
        <taxon>Pseudomonadati</taxon>
        <taxon>Pseudomonadota</taxon>
        <taxon>Alphaproteobacteria</taxon>
        <taxon>Hyphomicrobiales</taxon>
        <taxon>Phyllobacteriaceae</taxon>
        <taxon>Tianweitania</taxon>
    </lineage>
</organism>
<comment type="subunit">
    <text evidence="2">Homodecamer; pentamer of dimers.</text>
</comment>
<evidence type="ECO:0000256" key="4">
    <source>
        <dbReference type="ARBA" id="ARBA00022655"/>
    </source>
</evidence>
<keyword evidence="4" id="KW-0566">Pantothenate biosynthesis</keyword>
<feature type="active site" description="Proton acceptor" evidence="6">
    <location>
        <position position="163"/>
    </location>
</feature>
<dbReference type="GO" id="GO:0015940">
    <property type="term" value="P:pantothenate biosynthetic process"/>
    <property type="evidence" value="ECO:0007669"/>
    <property type="project" value="UniProtKB-KW"/>
</dbReference>
<dbReference type="InterPro" id="IPR003700">
    <property type="entry name" value="Pantoate_hydroxy_MeTrfase"/>
</dbReference>
<dbReference type="GO" id="GO:0003864">
    <property type="term" value="F:3-methyl-2-oxobutanoate hydroxymethyltransferase activity"/>
    <property type="evidence" value="ECO:0007669"/>
    <property type="project" value="UniProtKB-EC"/>
</dbReference>
<dbReference type="PIRSF" id="PIRSF000388">
    <property type="entry name" value="Pantoate_hydroxy_MeTrfase"/>
    <property type="match status" value="1"/>
</dbReference>
<reference evidence="7" key="1">
    <citation type="journal article" date="2014" name="Int. J. Syst. Evol. Microbiol.">
        <title>Complete genome sequence of Corynebacterium casei LMG S-19264T (=DSM 44701T), isolated from a smear-ripened cheese.</title>
        <authorList>
            <consortium name="US DOE Joint Genome Institute (JGI-PGF)"/>
            <person name="Walter F."/>
            <person name="Albersmeier A."/>
            <person name="Kalinowski J."/>
            <person name="Ruckert C."/>
        </authorList>
    </citation>
    <scope>NUCLEOTIDE SEQUENCE</scope>
    <source>
        <strain evidence="7">KCTC 42249</strain>
    </source>
</reference>
<sequence length="269" mass="29629">MDFMSRSRPTVADLRAIKGKRQLTMLRVMTLEEAEAAERADVDIVSIPPELMLDPRYRDAAPSLFSMPGENFFDIGTADDFVRWSFKMVKASADAVYCSASIATIKRMADEAIPVIGHVGLIPSRRTWTGGWKAVGKTADSALAMLEQVRQLEAAGAVGAEIEVVPVEVAEAISQRTSLFMISMGSGTGCDAQYLFAEDVLGANRGHMPRHSKVYRNFAAEYDRLQTERIAAFSEFVADVNSTAYPEDRHVVRMDPAELDIFLQRVDGA</sequence>